<evidence type="ECO:0000313" key="2">
    <source>
        <dbReference type="Proteomes" id="UP000240254"/>
    </source>
</evidence>
<comment type="caution">
    <text evidence="1">The sequence shown here is derived from an EMBL/GenBank/DDBJ whole genome shotgun (WGS) entry which is preliminary data.</text>
</comment>
<dbReference type="AlphaFoldDB" id="A0A2T3IEG0"/>
<reference evidence="1 2" key="1">
    <citation type="submission" date="2018-03" db="EMBL/GenBank/DDBJ databases">
        <title>Whole genome sequencing of Histamine producing bacteria.</title>
        <authorList>
            <person name="Butler K."/>
        </authorList>
    </citation>
    <scope>NUCLEOTIDE SEQUENCE [LARGE SCALE GENOMIC DNA]</scope>
    <source>
        <strain evidence="1 2">BS2</strain>
    </source>
</reference>
<name>A0A2T3IEG0_9GAMM</name>
<proteinExistence type="predicted"/>
<dbReference type="EMBL" id="PYMK01000042">
    <property type="protein sequence ID" value="PSU21969.1"/>
    <property type="molecule type" value="Genomic_DNA"/>
</dbReference>
<accession>A0A2T3IEG0</accession>
<evidence type="ECO:0000313" key="1">
    <source>
        <dbReference type="EMBL" id="PSU21969.1"/>
    </source>
</evidence>
<sequence>MTNKRRKLIDAELEKSGITLQSVYFDDSLFHAVEQFAIEQGFERDGATADELIQFMIADYLMRERSDLLHKVGIDDRDPMIWLNNYKYNRFDPAYEKGCDLFTAQQ</sequence>
<dbReference type="RefSeq" id="WP_065176394.1">
    <property type="nucleotide sequence ID" value="NZ_LZFA01000009.1"/>
</dbReference>
<dbReference type="Proteomes" id="UP000240254">
    <property type="component" value="Unassembled WGS sequence"/>
</dbReference>
<protein>
    <submittedName>
        <fullName evidence="1">Uncharacterized protein</fullName>
    </submittedName>
</protein>
<organism evidence="1 2">
    <name type="scientific">Photobacterium aquimaris</name>
    <dbReference type="NCBI Taxonomy" id="512643"/>
    <lineage>
        <taxon>Bacteria</taxon>
        <taxon>Pseudomonadati</taxon>
        <taxon>Pseudomonadota</taxon>
        <taxon>Gammaproteobacteria</taxon>
        <taxon>Vibrionales</taxon>
        <taxon>Vibrionaceae</taxon>
        <taxon>Photobacterium</taxon>
    </lineage>
</organism>
<gene>
    <name evidence="1" type="ORF">CTM88_20580</name>
</gene>